<comment type="caution">
    <text evidence="3">The sequence shown here is derived from an EMBL/GenBank/DDBJ whole genome shotgun (WGS) entry which is preliminary data.</text>
</comment>
<gene>
    <name evidence="3" type="ORF">KP78_39010</name>
</gene>
<dbReference type="InterPro" id="IPR050791">
    <property type="entry name" value="Aldo-Keto_reductase"/>
</dbReference>
<dbReference type="InterPro" id="IPR023210">
    <property type="entry name" value="NADP_OxRdtase_dom"/>
</dbReference>
<organism evidence="3 4">
    <name type="scientific">Jeotgalibacillus soli</name>
    <dbReference type="NCBI Taxonomy" id="889306"/>
    <lineage>
        <taxon>Bacteria</taxon>
        <taxon>Bacillati</taxon>
        <taxon>Bacillota</taxon>
        <taxon>Bacilli</taxon>
        <taxon>Bacillales</taxon>
        <taxon>Caryophanaceae</taxon>
        <taxon>Jeotgalibacillus</taxon>
    </lineage>
</organism>
<evidence type="ECO:0000259" key="2">
    <source>
        <dbReference type="Pfam" id="PF00248"/>
    </source>
</evidence>
<protein>
    <submittedName>
        <fullName evidence="3">Aldo/keto reductase</fullName>
    </submittedName>
</protein>
<sequence>MIGLGCMGISNFYSGQNDDQSIKTIQRTLDLGLNFWDTADIHGTGKHEELIGCAVMAAKFGGVRGEGGSYEGVNGRPEYVKSACEASLRRLGVDHIDLYYQHRMDPDVPIEETVGAMSDLVRERKVR</sequence>
<dbReference type="Proteomes" id="UP000031938">
    <property type="component" value="Unassembled WGS sequence"/>
</dbReference>
<evidence type="ECO:0000313" key="4">
    <source>
        <dbReference type="Proteomes" id="UP000031938"/>
    </source>
</evidence>
<dbReference type="PANTHER" id="PTHR43625">
    <property type="entry name" value="AFLATOXIN B1 ALDEHYDE REDUCTASE"/>
    <property type="match status" value="1"/>
</dbReference>
<dbReference type="Gene3D" id="3.20.20.100">
    <property type="entry name" value="NADP-dependent oxidoreductase domain"/>
    <property type="match status" value="1"/>
</dbReference>
<feature type="domain" description="NADP-dependent oxidoreductase" evidence="2">
    <location>
        <begin position="2"/>
        <end position="127"/>
    </location>
</feature>
<evidence type="ECO:0000313" key="3">
    <source>
        <dbReference type="EMBL" id="KIL42678.1"/>
    </source>
</evidence>
<dbReference type="STRING" id="889306.KP78_39010"/>
<reference evidence="3 4" key="1">
    <citation type="submission" date="2015-01" db="EMBL/GenBank/DDBJ databases">
        <title>Genome sequencing of Jeotgalibacillus soli.</title>
        <authorList>
            <person name="Goh K.M."/>
            <person name="Chan K.-G."/>
            <person name="Yaakop A.S."/>
            <person name="Ee R."/>
            <person name="Gan H.M."/>
            <person name="Chan C.S."/>
        </authorList>
    </citation>
    <scope>NUCLEOTIDE SEQUENCE [LARGE SCALE GENOMIC DNA]</scope>
    <source>
        <strain evidence="3 4">P9</strain>
    </source>
</reference>
<dbReference type="PANTHER" id="PTHR43625:SF40">
    <property type="entry name" value="ALDO-KETO REDUCTASE YAKC [NADP(+)]"/>
    <property type="match status" value="1"/>
</dbReference>
<dbReference type="GO" id="GO:0005737">
    <property type="term" value="C:cytoplasm"/>
    <property type="evidence" value="ECO:0007669"/>
    <property type="project" value="TreeGrafter"/>
</dbReference>
<proteinExistence type="predicted"/>
<dbReference type="PATRIC" id="fig|889306.3.peg.3918"/>
<dbReference type="EMBL" id="JXRP01000022">
    <property type="protein sequence ID" value="KIL42678.1"/>
    <property type="molecule type" value="Genomic_DNA"/>
</dbReference>
<dbReference type="InterPro" id="IPR036812">
    <property type="entry name" value="NAD(P)_OxRdtase_dom_sf"/>
</dbReference>
<accession>A0A0C2VF91</accession>
<name>A0A0C2VF91_9BACL</name>
<keyword evidence="1" id="KW-0560">Oxidoreductase</keyword>
<keyword evidence="4" id="KW-1185">Reference proteome</keyword>
<dbReference type="AlphaFoldDB" id="A0A0C2VF91"/>
<dbReference type="Pfam" id="PF00248">
    <property type="entry name" value="Aldo_ket_red"/>
    <property type="match status" value="1"/>
</dbReference>
<evidence type="ECO:0000256" key="1">
    <source>
        <dbReference type="ARBA" id="ARBA00023002"/>
    </source>
</evidence>
<dbReference type="GO" id="GO:0016491">
    <property type="term" value="F:oxidoreductase activity"/>
    <property type="evidence" value="ECO:0007669"/>
    <property type="project" value="UniProtKB-KW"/>
</dbReference>
<dbReference type="SUPFAM" id="SSF51430">
    <property type="entry name" value="NAD(P)-linked oxidoreductase"/>
    <property type="match status" value="1"/>
</dbReference>